<dbReference type="VEuPathDB" id="FungiDB:SCHCODRAFT_02693022"/>
<keyword evidence="3" id="KW-1185">Reference proteome</keyword>
<feature type="region of interest" description="Disordered" evidence="1">
    <location>
        <begin position="66"/>
        <end position="187"/>
    </location>
</feature>
<dbReference type="InParanoid" id="D8QHP6"/>
<organism evidence="3">
    <name type="scientific">Schizophyllum commune (strain H4-8 / FGSC 9210)</name>
    <name type="common">Split gill fungus</name>
    <dbReference type="NCBI Taxonomy" id="578458"/>
    <lineage>
        <taxon>Eukaryota</taxon>
        <taxon>Fungi</taxon>
        <taxon>Dikarya</taxon>
        <taxon>Basidiomycota</taxon>
        <taxon>Agaricomycotina</taxon>
        <taxon>Agaricomycetes</taxon>
        <taxon>Agaricomycetidae</taxon>
        <taxon>Agaricales</taxon>
        <taxon>Schizophyllaceae</taxon>
        <taxon>Schizophyllum</taxon>
    </lineage>
</organism>
<gene>
    <name evidence="2" type="ORF">SCHCODRAFT_113395</name>
</gene>
<dbReference type="GeneID" id="9597618"/>
<dbReference type="EMBL" id="GL377312">
    <property type="protein sequence ID" value="EFI92969.1"/>
    <property type="molecule type" value="Genomic_DNA"/>
</dbReference>
<protein>
    <submittedName>
        <fullName evidence="2">Expressed protein</fullName>
    </submittedName>
</protein>
<dbReference type="HOGENOM" id="CLU_1448510_0_0_1"/>
<dbReference type="Proteomes" id="UP000007431">
    <property type="component" value="Unassembled WGS sequence"/>
</dbReference>
<dbReference type="KEGG" id="scm:SCHCO_02693022"/>
<evidence type="ECO:0000256" key="1">
    <source>
        <dbReference type="SAM" id="MobiDB-lite"/>
    </source>
</evidence>
<dbReference type="AlphaFoldDB" id="D8QHP6"/>
<accession>D8QHP6</accession>
<name>D8QHP6_SCHCM</name>
<sequence length="187" mass="19626">MIHPKSTSRSLAQAALEQIKDHPVIAGTVGSVVLTPILGPVVLCSTFTKSELWLIPLNVTSKAAKLAPHRARPPSRAGQGLSDAPPTAPAEPDPSCNQPRGVPETPPATAFIRLRPHGGTRAEGNPKTSLQAVDPDRVDEGPGGAGLARRRGARARDRRSALVRSSAEPLVGRGRAGDSMAAPWDYH</sequence>
<evidence type="ECO:0000313" key="3">
    <source>
        <dbReference type="Proteomes" id="UP000007431"/>
    </source>
</evidence>
<dbReference type="RefSeq" id="XP_003027872.1">
    <property type="nucleotide sequence ID" value="XM_003027826.1"/>
</dbReference>
<evidence type="ECO:0000313" key="2">
    <source>
        <dbReference type="EMBL" id="EFI92969.1"/>
    </source>
</evidence>
<feature type="non-terminal residue" evidence="2">
    <location>
        <position position="187"/>
    </location>
</feature>
<reference evidence="2 3" key="1">
    <citation type="journal article" date="2010" name="Nat. Biotechnol.">
        <title>Genome sequence of the model mushroom Schizophyllum commune.</title>
        <authorList>
            <person name="Ohm R.A."/>
            <person name="de Jong J.F."/>
            <person name="Lugones L.G."/>
            <person name="Aerts A."/>
            <person name="Kothe E."/>
            <person name="Stajich J.E."/>
            <person name="de Vries R.P."/>
            <person name="Record E."/>
            <person name="Levasseur A."/>
            <person name="Baker S.E."/>
            <person name="Bartholomew K.A."/>
            <person name="Coutinho P.M."/>
            <person name="Erdmann S."/>
            <person name="Fowler T.J."/>
            <person name="Gathman A.C."/>
            <person name="Lombard V."/>
            <person name="Henrissat B."/>
            <person name="Knabe N."/>
            <person name="Kuees U."/>
            <person name="Lilly W.W."/>
            <person name="Lindquist E."/>
            <person name="Lucas S."/>
            <person name="Magnuson J.K."/>
            <person name="Piumi F."/>
            <person name="Raudaskoski M."/>
            <person name="Salamov A."/>
            <person name="Schmutz J."/>
            <person name="Schwarze F.W.M.R."/>
            <person name="vanKuyk P.A."/>
            <person name="Horton J.S."/>
            <person name="Grigoriev I.V."/>
            <person name="Woesten H.A.B."/>
        </authorList>
    </citation>
    <scope>NUCLEOTIDE SEQUENCE [LARGE SCALE GENOMIC DNA]</scope>
    <source>
        <strain evidence="3">H4-8 / FGSC 9210</strain>
    </source>
</reference>
<proteinExistence type="predicted"/>